<comment type="caution">
    <text evidence="3">The sequence shown here is derived from an EMBL/GenBank/DDBJ whole genome shotgun (WGS) entry which is preliminary data.</text>
</comment>
<dbReference type="Proteomes" id="UP000320146">
    <property type="component" value="Unassembled WGS sequence"/>
</dbReference>
<gene>
    <name evidence="3" type="ORF">EVA99_01365</name>
</gene>
<keyword evidence="2" id="KW-0560">Oxidoreductase</keyword>
<comment type="similarity">
    <text evidence="1">Belongs to the short-chain dehydrogenases/reductases (SDR) family.</text>
</comment>
<dbReference type="InterPro" id="IPR036291">
    <property type="entry name" value="NAD(P)-bd_dom_sf"/>
</dbReference>
<evidence type="ECO:0000313" key="4">
    <source>
        <dbReference type="Proteomes" id="UP000320146"/>
    </source>
</evidence>
<sequence>MNHVPKLIAQEGLLANKNILITGSGSGIGRAVAKAAAEQDANLILLSKNIKKLYSLQDEICSKGHKEPLIVELDFYKAKEKDYKTLAENLYDQYERLDGLAHIAGVLGYLSPIINTSLSQLKTVMQVNFESNFLLTQLALPLVLKSENPSIIFTSSGVGRKARAFWTSYSISKFAVEGLMQSLADEYEKDMRVNSYNPGPTRTNMRAQAFPAEDPQTLRTPEVIARDYLWLLSDQCKETGVMYNYHE</sequence>
<dbReference type="EMBL" id="SHBL01000006">
    <property type="protein sequence ID" value="RZO24518.1"/>
    <property type="molecule type" value="Genomic_DNA"/>
</dbReference>
<evidence type="ECO:0000313" key="3">
    <source>
        <dbReference type="EMBL" id="RZO24518.1"/>
    </source>
</evidence>
<evidence type="ECO:0000256" key="1">
    <source>
        <dbReference type="ARBA" id="ARBA00006484"/>
    </source>
</evidence>
<dbReference type="Pfam" id="PF00106">
    <property type="entry name" value="adh_short"/>
    <property type="match status" value="1"/>
</dbReference>
<evidence type="ECO:0000256" key="2">
    <source>
        <dbReference type="ARBA" id="ARBA00023002"/>
    </source>
</evidence>
<name>A0A520MTI4_9GAMM</name>
<organism evidence="3 4">
    <name type="scientific">SAR86 cluster bacterium</name>
    <dbReference type="NCBI Taxonomy" id="2030880"/>
    <lineage>
        <taxon>Bacteria</taxon>
        <taxon>Pseudomonadati</taxon>
        <taxon>Pseudomonadota</taxon>
        <taxon>Gammaproteobacteria</taxon>
        <taxon>SAR86 cluster</taxon>
    </lineage>
</organism>
<proteinExistence type="inferred from homology"/>
<dbReference type="SUPFAM" id="SSF51735">
    <property type="entry name" value="NAD(P)-binding Rossmann-fold domains"/>
    <property type="match status" value="1"/>
</dbReference>
<accession>A0A520MTI4</accession>
<dbReference type="NCBIfam" id="NF006509">
    <property type="entry name" value="PRK08945.1"/>
    <property type="match status" value="1"/>
</dbReference>
<dbReference type="PANTHER" id="PTHR42901:SF1">
    <property type="entry name" value="ALCOHOL DEHYDROGENASE"/>
    <property type="match status" value="1"/>
</dbReference>
<dbReference type="PRINTS" id="PR00081">
    <property type="entry name" value="GDHRDH"/>
</dbReference>
<dbReference type="GO" id="GO:0016491">
    <property type="term" value="F:oxidoreductase activity"/>
    <property type="evidence" value="ECO:0007669"/>
    <property type="project" value="UniProtKB-KW"/>
</dbReference>
<dbReference type="PANTHER" id="PTHR42901">
    <property type="entry name" value="ALCOHOL DEHYDROGENASE"/>
    <property type="match status" value="1"/>
</dbReference>
<reference evidence="3 4" key="1">
    <citation type="submission" date="2019-02" db="EMBL/GenBank/DDBJ databases">
        <title>Prokaryotic population dynamics and viral predation in marine succession experiment using metagenomics: the confinement effect.</title>
        <authorList>
            <person name="Haro-Moreno J.M."/>
            <person name="Rodriguez-Valera F."/>
            <person name="Lopez-Perez M."/>
        </authorList>
    </citation>
    <scope>NUCLEOTIDE SEQUENCE [LARGE SCALE GENOMIC DNA]</scope>
    <source>
        <strain evidence="3">MED-G166</strain>
    </source>
</reference>
<dbReference type="Gene3D" id="3.40.50.720">
    <property type="entry name" value="NAD(P)-binding Rossmann-like Domain"/>
    <property type="match status" value="1"/>
</dbReference>
<protein>
    <submittedName>
        <fullName evidence="3">YciK family oxidoreductase</fullName>
    </submittedName>
</protein>
<dbReference type="InterPro" id="IPR002347">
    <property type="entry name" value="SDR_fam"/>
</dbReference>
<dbReference type="AlphaFoldDB" id="A0A520MTI4"/>
<dbReference type="InterPro" id="IPR020904">
    <property type="entry name" value="Sc_DH/Rdtase_CS"/>
</dbReference>
<dbReference type="PROSITE" id="PS00061">
    <property type="entry name" value="ADH_SHORT"/>
    <property type="match status" value="1"/>
</dbReference>